<protein>
    <submittedName>
        <fullName evidence="9">Methyl-accepting chemotaxis protein</fullName>
    </submittedName>
</protein>
<gene>
    <name evidence="9" type="ORF">SAMN05421748_13033</name>
</gene>
<dbReference type="PROSITE" id="PS50885">
    <property type="entry name" value="HAMP"/>
    <property type="match status" value="1"/>
</dbReference>
<dbReference type="SMART" id="SM00283">
    <property type="entry name" value="MA"/>
    <property type="match status" value="1"/>
</dbReference>
<feature type="transmembrane region" description="Helical" evidence="6">
    <location>
        <begin position="198"/>
        <end position="217"/>
    </location>
</feature>
<dbReference type="GO" id="GO:0007165">
    <property type="term" value="P:signal transduction"/>
    <property type="evidence" value="ECO:0007669"/>
    <property type="project" value="UniProtKB-KW"/>
</dbReference>
<dbReference type="Pfam" id="PF00015">
    <property type="entry name" value="MCPsignal"/>
    <property type="match status" value="1"/>
</dbReference>
<keyword evidence="10" id="KW-1185">Reference proteome</keyword>
<evidence type="ECO:0000256" key="2">
    <source>
        <dbReference type="ARBA" id="ARBA00022989"/>
    </source>
</evidence>
<keyword evidence="3 5" id="KW-0807">Transducer</keyword>
<dbReference type="AlphaFoldDB" id="A0A285K2A9"/>
<dbReference type="InterPro" id="IPR003660">
    <property type="entry name" value="HAMP_dom"/>
</dbReference>
<feature type="domain" description="Methyl-accepting transducer" evidence="7">
    <location>
        <begin position="276"/>
        <end position="519"/>
    </location>
</feature>
<dbReference type="SMART" id="SM00304">
    <property type="entry name" value="HAMP"/>
    <property type="match status" value="2"/>
</dbReference>
<dbReference type="Gene3D" id="1.10.287.950">
    <property type="entry name" value="Methyl-accepting chemotaxis protein"/>
    <property type="match status" value="1"/>
</dbReference>
<name>A0A285K2A9_9ACTN</name>
<dbReference type="SUPFAM" id="SSF58104">
    <property type="entry name" value="Methyl-accepting chemotaxis protein (MCP) signaling domain"/>
    <property type="match status" value="1"/>
</dbReference>
<accession>A0A285K2A9</accession>
<evidence type="ECO:0000313" key="9">
    <source>
        <dbReference type="EMBL" id="SNY66423.1"/>
    </source>
</evidence>
<comment type="similarity">
    <text evidence="4">Belongs to the methyl-accepting chemotaxis (MCP) protein family.</text>
</comment>
<dbReference type="CDD" id="cd06225">
    <property type="entry name" value="HAMP"/>
    <property type="match status" value="1"/>
</dbReference>
<dbReference type="RefSeq" id="WP_245923697.1">
    <property type="nucleotide sequence ID" value="NZ_OBDY01000030.1"/>
</dbReference>
<dbReference type="EMBL" id="OBDY01000030">
    <property type="protein sequence ID" value="SNY66423.1"/>
    <property type="molecule type" value="Genomic_DNA"/>
</dbReference>
<dbReference type="InterPro" id="IPR004089">
    <property type="entry name" value="MCPsignal_dom"/>
</dbReference>
<proteinExistence type="inferred from homology"/>
<evidence type="ECO:0000256" key="5">
    <source>
        <dbReference type="PROSITE-ProRule" id="PRU00284"/>
    </source>
</evidence>
<keyword evidence="1 6" id="KW-0812">Transmembrane</keyword>
<dbReference type="PANTHER" id="PTHR32089">
    <property type="entry name" value="METHYL-ACCEPTING CHEMOTAXIS PROTEIN MCPB"/>
    <property type="match status" value="1"/>
</dbReference>
<evidence type="ECO:0000256" key="6">
    <source>
        <dbReference type="SAM" id="Phobius"/>
    </source>
</evidence>
<evidence type="ECO:0000313" key="10">
    <source>
        <dbReference type="Proteomes" id="UP000219612"/>
    </source>
</evidence>
<evidence type="ECO:0000256" key="3">
    <source>
        <dbReference type="ARBA" id="ARBA00023224"/>
    </source>
</evidence>
<keyword evidence="2 6" id="KW-1133">Transmembrane helix</keyword>
<feature type="domain" description="HAMP" evidence="8">
    <location>
        <begin position="219"/>
        <end position="271"/>
    </location>
</feature>
<sequence>MTFVRRLRLRSRLAACFTVVLVLLGVVVGIGVVALHRQSDSAERMRQLQGLMHQVDEQKFYNGDISGWQIAYAWDVYRLGYATAVKPTTDNRAGFLADKEIIENLLDQMPTELMTSGEKAIYDQITEQWTAYWAADDKVVAAFAKNDVAAGNAVILGPGYEIYFKIVELTNSLVASVTARAEQTATDSQNSAADARTAMIIGFVLAAIAAVLLVLMVTRSVTGPLGRVVGALHALAKGDLSVRIDDPAADEAGDMARAADAAAEGLRHTVTAISSDARELAAAADTLYRVSNQIDGSVRSAYEQADMVAGTAGGVSGNVQTVAAGAEQMGASISEISRNAADAAGVASSAVSAARDTSATINRLGDSSAEIGSVIGTIQAIAAQTNLLALNATIEAARAGELGKGFAVVASEVKDLAQETARATEEISQRITAIQADTGEAVAAIDGISQIIQQISDYQTTIASAVEEQSATTAEMNRGVSEAADGANDIARGISGVAASTATSRDAVAEATSAAGAVNTLAERLRSAVDRFTV</sequence>
<dbReference type="PROSITE" id="PS50111">
    <property type="entry name" value="CHEMOTAXIS_TRANSDUC_2"/>
    <property type="match status" value="1"/>
</dbReference>
<evidence type="ECO:0000256" key="4">
    <source>
        <dbReference type="ARBA" id="ARBA00029447"/>
    </source>
</evidence>
<evidence type="ECO:0000259" key="8">
    <source>
        <dbReference type="PROSITE" id="PS50885"/>
    </source>
</evidence>
<dbReference type="GO" id="GO:0016020">
    <property type="term" value="C:membrane"/>
    <property type="evidence" value="ECO:0007669"/>
    <property type="project" value="InterPro"/>
</dbReference>
<dbReference type="Pfam" id="PF00672">
    <property type="entry name" value="HAMP"/>
    <property type="match status" value="1"/>
</dbReference>
<reference evidence="9 10" key="1">
    <citation type="submission" date="2017-09" db="EMBL/GenBank/DDBJ databases">
        <authorList>
            <person name="Ehlers B."/>
            <person name="Leendertz F.H."/>
        </authorList>
    </citation>
    <scope>NUCLEOTIDE SEQUENCE [LARGE SCALE GENOMIC DNA]</scope>
    <source>
        <strain evidence="9 10">CGMCC 4.6857</strain>
    </source>
</reference>
<evidence type="ECO:0000259" key="7">
    <source>
        <dbReference type="PROSITE" id="PS50111"/>
    </source>
</evidence>
<keyword evidence="6" id="KW-0472">Membrane</keyword>
<dbReference type="PANTHER" id="PTHR32089:SF112">
    <property type="entry name" value="LYSOZYME-LIKE PROTEIN-RELATED"/>
    <property type="match status" value="1"/>
</dbReference>
<dbReference type="Proteomes" id="UP000219612">
    <property type="component" value="Unassembled WGS sequence"/>
</dbReference>
<evidence type="ECO:0000256" key="1">
    <source>
        <dbReference type="ARBA" id="ARBA00022692"/>
    </source>
</evidence>
<organism evidence="9 10">
    <name type="scientific">Paractinoplanes atraurantiacus</name>
    <dbReference type="NCBI Taxonomy" id="1036182"/>
    <lineage>
        <taxon>Bacteria</taxon>
        <taxon>Bacillati</taxon>
        <taxon>Actinomycetota</taxon>
        <taxon>Actinomycetes</taxon>
        <taxon>Micromonosporales</taxon>
        <taxon>Micromonosporaceae</taxon>
        <taxon>Paractinoplanes</taxon>
    </lineage>
</organism>